<evidence type="ECO:0000313" key="3">
    <source>
        <dbReference type="JaponicusDB" id="SJAG_04078"/>
    </source>
</evidence>
<organism evidence="2 4">
    <name type="scientific">Schizosaccharomyces japonicus (strain yFS275 / FY16936)</name>
    <name type="common">Fission yeast</name>
    <dbReference type="NCBI Taxonomy" id="402676"/>
    <lineage>
        <taxon>Eukaryota</taxon>
        <taxon>Fungi</taxon>
        <taxon>Dikarya</taxon>
        <taxon>Ascomycota</taxon>
        <taxon>Taphrinomycotina</taxon>
        <taxon>Schizosaccharomycetes</taxon>
        <taxon>Schizosaccharomycetales</taxon>
        <taxon>Schizosaccharomycetaceae</taxon>
        <taxon>Schizosaccharomyces</taxon>
    </lineage>
</organism>
<reference evidence="2 4" key="1">
    <citation type="journal article" date="2011" name="Science">
        <title>Comparative functional genomics of the fission yeasts.</title>
        <authorList>
            <person name="Rhind N."/>
            <person name="Chen Z."/>
            <person name="Yassour M."/>
            <person name="Thompson D.A."/>
            <person name="Haas B.J."/>
            <person name="Habib N."/>
            <person name="Wapinski I."/>
            <person name="Roy S."/>
            <person name="Lin M.F."/>
            <person name="Heiman D.I."/>
            <person name="Young S.K."/>
            <person name="Furuya K."/>
            <person name="Guo Y."/>
            <person name="Pidoux A."/>
            <person name="Chen H.M."/>
            <person name="Robbertse B."/>
            <person name="Goldberg J.M."/>
            <person name="Aoki K."/>
            <person name="Bayne E.H."/>
            <person name="Berlin A.M."/>
            <person name="Desjardins C.A."/>
            <person name="Dobbs E."/>
            <person name="Dukaj L."/>
            <person name="Fan L."/>
            <person name="FitzGerald M.G."/>
            <person name="French C."/>
            <person name="Gujja S."/>
            <person name="Hansen K."/>
            <person name="Keifenheim D."/>
            <person name="Levin J.Z."/>
            <person name="Mosher R.A."/>
            <person name="Mueller C.A."/>
            <person name="Pfiffner J."/>
            <person name="Priest M."/>
            <person name="Russ C."/>
            <person name="Smialowska A."/>
            <person name="Swoboda P."/>
            <person name="Sykes S.M."/>
            <person name="Vaughn M."/>
            <person name="Vengrova S."/>
            <person name="Yoder R."/>
            <person name="Zeng Q."/>
            <person name="Allshire R."/>
            <person name="Baulcombe D."/>
            <person name="Birren B.W."/>
            <person name="Brown W."/>
            <person name="Ekwall K."/>
            <person name="Kellis M."/>
            <person name="Leatherwood J."/>
            <person name="Levin H."/>
            <person name="Margalit H."/>
            <person name="Martienssen R."/>
            <person name="Nieduszynski C.A."/>
            <person name="Spatafora J.W."/>
            <person name="Friedman N."/>
            <person name="Dalgaard J.Z."/>
            <person name="Baumann P."/>
            <person name="Niki H."/>
            <person name="Regev A."/>
            <person name="Nusbaum C."/>
        </authorList>
    </citation>
    <scope>NUCLEOTIDE SEQUENCE [LARGE SCALE GENOMIC DNA]</scope>
    <source>
        <strain evidence="4">yFS275 / FY16936</strain>
    </source>
</reference>
<feature type="compositionally biased region" description="Polar residues" evidence="1">
    <location>
        <begin position="72"/>
        <end position="84"/>
    </location>
</feature>
<dbReference type="HOGENOM" id="CLU_2321693_0_0_1"/>
<evidence type="ECO:0000313" key="4">
    <source>
        <dbReference type="Proteomes" id="UP000001744"/>
    </source>
</evidence>
<dbReference type="GeneID" id="7047602"/>
<dbReference type="AlphaFoldDB" id="B6K5V2"/>
<protein>
    <submittedName>
        <fullName evidence="2">Uncharacterized protein</fullName>
    </submittedName>
</protein>
<dbReference type="JaponicusDB" id="SJAG_04078">
    <property type="gene designation" value="tam11"/>
</dbReference>
<proteinExistence type="predicted"/>
<evidence type="ECO:0000313" key="2">
    <source>
        <dbReference type="EMBL" id="EEB08906.1"/>
    </source>
</evidence>
<feature type="region of interest" description="Disordered" evidence="1">
    <location>
        <begin position="47"/>
        <end position="99"/>
    </location>
</feature>
<dbReference type="Proteomes" id="UP000001744">
    <property type="component" value="Unassembled WGS sequence"/>
</dbReference>
<dbReference type="EMBL" id="KE651167">
    <property type="protein sequence ID" value="EEB08906.1"/>
    <property type="molecule type" value="Genomic_DNA"/>
</dbReference>
<gene>
    <name evidence="3" type="primary">tam11</name>
    <name evidence="2" type="ORF">SJAG_04078</name>
</gene>
<name>B6K5V2_SCHJY</name>
<keyword evidence="4" id="KW-1185">Reference proteome</keyword>
<dbReference type="RefSeq" id="XP_002175199.1">
    <property type="nucleotide sequence ID" value="XM_002175163.2"/>
</dbReference>
<accession>B6K5V2</accession>
<dbReference type="VEuPathDB" id="FungiDB:SJAG_04078"/>
<sequence>MTWTDDVKRAAHTMNQDIEKVRIGINETFDKWGNAIRRNDNTVDTEAAREVRAEEREKKSQERRRKSVSSVPSTEQNEYVTNEAPTGVPLSAGGPKPVA</sequence>
<feature type="compositionally biased region" description="Basic and acidic residues" evidence="1">
    <location>
        <begin position="47"/>
        <end position="60"/>
    </location>
</feature>
<evidence type="ECO:0000256" key="1">
    <source>
        <dbReference type="SAM" id="MobiDB-lite"/>
    </source>
</evidence>